<evidence type="ECO:0000313" key="2">
    <source>
        <dbReference type="EMBL" id="UUI68861.1"/>
    </source>
</evidence>
<sequence>MDRDRLLEFDDDAPPPGESPWVAGAGPGRDLTIVEHDPRWAEQYADLAGRISRALGAVALRIEHVGSTSVSGLPAKPIVDVDVTVPDPDDEAAYVPALEAAGFVLAVREPWWQGHRLFRHADPRANVHVFGPEAAEPQRHLIFRDWLRTHPQDRERYASAKRAAAAAGGHVMEYNARKQEVLREILVRAINRAG</sequence>
<feature type="region of interest" description="Disordered" evidence="1">
    <location>
        <begin position="1"/>
        <end position="27"/>
    </location>
</feature>
<keyword evidence="3" id="KW-1185">Reference proteome</keyword>
<dbReference type="SUPFAM" id="SSF81301">
    <property type="entry name" value="Nucleotidyltransferase"/>
    <property type="match status" value="1"/>
</dbReference>
<dbReference type="Proteomes" id="UP001315860">
    <property type="component" value="Chromosome"/>
</dbReference>
<proteinExistence type="predicted"/>
<dbReference type="InterPro" id="IPR007344">
    <property type="entry name" value="GrpB/CoaE"/>
</dbReference>
<dbReference type="EMBL" id="CP101990">
    <property type="protein sequence ID" value="UUI68861.1"/>
    <property type="molecule type" value="Genomic_DNA"/>
</dbReference>
<reference evidence="2 3" key="1">
    <citation type="submission" date="2022-07" db="EMBL/GenBank/DDBJ databases">
        <title>Novel species in genus Aeromicrobium.</title>
        <authorList>
            <person name="Ye L."/>
        </authorList>
    </citation>
    <scope>NUCLEOTIDE SEQUENCE [LARGE SCALE GENOMIC DNA]</scope>
    <source>
        <strain evidence="3">zg-Y50</strain>
    </source>
</reference>
<dbReference type="PANTHER" id="PTHR34822:SF1">
    <property type="entry name" value="GRPB FAMILY PROTEIN"/>
    <property type="match status" value="1"/>
</dbReference>
<accession>A0ABY5KHD9</accession>
<dbReference type="Gene3D" id="3.30.460.10">
    <property type="entry name" value="Beta Polymerase, domain 2"/>
    <property type="match status" value="1"/>
</dbReference>
<evidence type="ECO:0000313" key="3">
    <source>
        <dbReference type="Proteomes" id="UP001315860"/>
    </source>
</evidence>
<gene>
    <name evidence="2" type="ORF">NP095_01770</name>
</gene>
<evidence type="ECO:0000256" key="1">
    <source>
        <dbReference type="SAM" id="MobiDB-lite"/>
    </source>
</evidence>
<name>A0ABY5KHD9_9ACTN</name>
<protein>
    <submittedName>
        <fullName evidence="2">GrpB family protein</fullName>
    </submittedName>
</protein>
<dbReference type="InterPro" id="IPR043519">
    <property type="entry name" value="NT_sf"/>
</dbReference>
<dbReference type="Pfam" id="PF04229">
    <property type="entry name" value="GrpB"/>
    <property type="match status" value="1"/>
</dbReference>
<organism evidence="2 3">
    <name type="scientific">Aeromicrobium duanguangcaii</name>
    <dbReference type="NCBI Taxonomy" id="2968086"/>
    <lineage>
        <taxon>Bacteria</taxon>
        <taxon>Bacillati</taxon>
        <taxon>Actinomycetota</taxon>
        <taxon>Actinomycetes</taxon>
        <taxon>Propionibacteriales</taxon>
        <taxon>Nocardioidaceae</taxon>
        <taxon>Aeromicrobium</taxon>
    </lineage>
</organism>
<dbReference type="PANTHER" id="PTHR34822">
    <property type="entry name" value="GRPB DOMAIN PROTEIN (AFU_ORTHOLOGUE AFUA_1G01530)"/>
    <property type="match status" value="1"/>
</dbReference>
<dbReference type="RefSeq" id="WP_232417738.1">
    <property type="nucleotide sequence ID" value="NZ_CP101990.1"/>
</dbReference>